<evidence type="ECO:0000256" key="3">
    <source>
        <dbReference type="ARBA" id="ARBA00023163"/>
    </source>
</evidence>
<dbReference type="GO" id="GO:0003700">
    <property type="term" value="F:DNA-binding transcription factor activity"/>
    <property type="evidence" value="ECO:0007669"/>
    <property type="project" value="InterPro"/>
</dbReference>
<dbReference type="RefSeq" id="WP_159665646.1">
    <property type="nucleotide sequence ID" value="NZ_JACMHY010000022.1"/>
</dbReference>
<comment type="caution">
    <text evidence="5">The sequence shown here is derived from an EMBL/GenBank/DDBJ whole genome shotgun (WGS) entry which is preliminary data.</text>
</comment>
<feature type="domain" description="HTH gntR-type" evidence="4">
    <location>
        <begin position="6"/>
        <end position="74"/>
    </location>
</feature>
<protein>
    <submittedName>
        <fullName evidence="5">GntR family transcriptional regulator</fullName>
    </submittedName>
</protein>
<dbReference type="SUPFAM" id="SSF46785">
    <property type="entry name" value="Winged helix' DNA-binding domain"/>
    <property type="match status" value="1"/>
</dbReference>
<keyword evidence="1" id="KW-0805">Transcription regulation</keyword>
<dbReference type="Gene3D" id="1.10.10.10">
    <property type="entry name" value="Winged helix-like DNA-binding domain superfamily/Winged helix DNA-binding domain"/>
    <property type="match status" value="1"/>
</dbReference>
<dbReference type="Pfam" id="PF07702">
    <property type="entry name" value="UTRA"/>
    <property type="match status" value="1"/>
</dbReference>
<evidence type="ECO:0000256" key="1">
    <source>
        <dbReference type="ARBA" id="ARBA00023015"/>
    </source>
</evidence>
<dbReference type="PANTHER" id="PTHR44846:SF17">
    <property type="entry name" value="GNTR-FAMILY TRANSCRIPTIONAL REGULATOR"/>
    <property type="match status" value="1"/>
</dbReference>
<dbReference type="PROSITE" id="PS50949">
    <property type="entry name" value="HTH_GNTR"/>
    <property type="match status" value="1"/>
</dbReference>
<dbReference type="GO" id="GO:0003677">
    <property type="term" value="F:DNA binding"/>
    <property type="evidence" value="ECO:0007669"/>
    <property type="project" value="UniProtKB-KW"/>
</dbReference>
<dbReference type="CDD" id="cd07377">
    <property type="entry name" value="WHTH_GntR"/>
    <property type="match status" value="1"/>
</dbReference>
<dbReference type="InterPro" id="IPR011663">
    <property type="entry name" value="UTRA"/>
</dbReference>
<sequence>MTQPRTPKWRQLADEVRRQIEDGTYSPGSALPQLKPAAEAAGVSYETMRAAYKALESEGLVRSVKRTGFVVLQAPGRRRVTRGTTVTRDPARGYVFPAAARPDEPWEVHGRPVRSFVPAPKEVAEHFGIEPGTETLRRRRVTSPAGEPPFQLVDTWLSPEAVEDAPQVAEASTGPGGYLDRLEEAGHGPIAWTETIRIRLPERDEAQLLNISTAMPVLETTIIGRSARTERPIEVTVRVIPGDRVELFSELQRARSARWPVAPVRPK</sequence>
<dbReference type="Proteomes" id="UP000517694">
    <property type="component" value="Unassembled WGS sequence"/>
</dbReference>
<dbReference type="AlphaFoldDB" id="A0A7X1LU39"/>
<reference evidence="5 6" key="1">
    <citation type="submission" date="2020-08" db="EMBL/GenBank/DDBJ databases">
        <title>Whole-Genome Sequence of French Clinical Streptomyces mexicanus Strain Q0842.</title>
        <authorList>
            <person name="Boxberger M."/>
            <person name="La Scola B."/>
        </authorList>
    </citation>
    <scope>NUCLEOTIDE SEQUENCE [LARGE SCALE GENOMIC DNA]</scope>
    <source>
        <strain evidence="5 6">Marseille-Q0842</strain>
    </source>
</reference>
<dbReference type="EMBL" id="JACMHY010000022">
    <property type="protein sequence ID" value="MBC2869828.1"/>
    <property type="molecule type" value="Genomic_DNA"/>
</dbReference>
<accession>A0A7X1LU39</accession>
<gene>
    <name evidence="5" type="ORF">H1R13_34215</name>
</gene>
<dbReference type="InterPro" id="IPR050679">
    <property type="entry name" value="Bact_HTH_transcr_reg"/>
</dbReference>
<dbReference type="Gene3D" id="3.40.1410.10">
    <property type="entry name" value="Chorismate lyase-like"/>
    <property type="match status" value="1"/>
</dbReference>
<evidence type="ECO:0000313" key="5">
    <source>
        <dbReference type="EMBL" id="MBC2869828.1"/>
    </source>
</evidence>
<evidence type="ECO:0000259" key="4">
    <source>
        <dbReference type="PROSITE" id="PS50949"/>
    </source>
</evidence>
<dbReference type="InterPro" id="IPR000524">
    <property type="entry name" value="Tscrpt_reg_HTH_GntR"/>
</dbReference>
<dbReference type="GO" id="GO:0045892">
    <property type="term" value="P:negative regulation of DNA-templated transcription"/>
    <property type="evidence" value="ECO:0007669"/>
    <property type="project" value="TreeGrafter"/>
</dbReference>
<dbReference type="PANTHER" id="PTHR44846">
    <property type="entry name" value="MANNOSYL-D-GLYCERATE TRANSPORT/METABOLISM SYSTEM REPRESSOR MNGR-RELATED"/>
    <property type="match status" value="1"/>
</dbReference>
<proteinExistence type="predicted"/>
<evidence type="ECO:0000313" key="6">
    <source>
        <dbReference type="Proteomes" id="UP000517694"/>
    </source>
</evidence>
<dbReference type="InterPro" id="IPR036388">
    <property type="entry name" value="WH-like_DNA-bd_sf"/>
</dbReference>
<dbReference type="SMART" id="SM00345">
    <property type="entry name" value="HTH_GNTR"/>
    <property type="match status" value="1"/>
</dbReference>
<dbReference type="InterPro" id="IPR028978">
    <property type="entry name" value="Chorismate_lyase_/UTRA_dom_sf"/>
</dbReference>
<keyword evidence="3" id="KW-0804">Transcription</keyword>
<keyword evidence="6" id="KW-1185">Reference proteome</keyword>
<dbReference type="SMART" id="SM00866">
    <property type="entry name" value="UTRA"/>
    <property type="match status" value="1"/>
</dbReference>
<dbReference type="OrthoDB" id="3517122at2"/>
<dbReference type="InterPro" id="IPR036390">
    <property type="entry name" value="WH_DNA-bd_sf"/>
</dbReference>
<evidence type="ECO:0000256" key="2">
    <source>
        <dbReference type="ARBA" id="ARBA00023125"/>
    </source>
</evidence>
<dbReference type="SUPFAM" id="SSF64288">
    <property type="entry name" value="Chorismate lyase-like"/>
    <property type="match status" value="1"/>
</dbReference>
<dbReference type="Pfam" id="PF00392">
    <property type="entry name" value="GntR"/>
    <property type="match status" value="1"/>
</dbReference>
<organism evidence="5 6">
    <name type="scientific">Streptomyces mexicanus</name>
    <dbReference type="NCBI Taxonomy" id="178566"/>
    <lineage>
        <taxon>Bacteria</taxon>
        <taxon>Bacillati</taxon>
        <taxon>Actinomycetota</taxon>
        <taxon>Actinomycetes</taxon>
        <taxon>Kitasatosporales</taxon>
        <taxon>Streptomycetaceae</taxon>
        <taxon>Streptomyces</taxon>
    </lineage>
</organism>
<keyword evidence="2" id="KW-0238">DNA-binding</keyword>
<name>A0A7X1LU39_9ACTN</name>